<evidence type="ECO:0000313" key="2">
    <source>
        <dbReference type="EMBL" id="SCA60406.1"/>
    </source>
</evidence>
<dbReference type="VEuPathDB" id="PlasmoDB:PVPAM_060006000"/>
<feature type="compositionally biased region" description="Polar residues" evidence="1">
    <location>
        <begin position="240"/>
        <end position="250"/>
    </location>
</feature>
<organism evidence="2 3">
    <name type="scientific">Plasmodium vivax</name>
    <name type="common">malaria parasite P. vivax</name>
    <dbReference type="NCBI Taxonomy" id="5855"/>
    <lineage>
        <taxon>Eukaryota</taxon>
        <taxon>Sar</taxon>
        <taxon>Alveolata</taxon>
        <taxon>Apicomplexa</taxon>
        <taxon>Aconoidasida</taxon>
        <taxon>Haemosporida</taxon>
        <taxon>Plasmodiidae</taxon>
        <taxon>Plasmodium</taxon>
        <taxon>Plasmodium (Plasmodium)</taxon>
    </lineage>
</organism>
<protein>
    <submittedName>
        <fullName evidence="2">VIR protein</fullName>
    </submittedName>
</protein>
<accession>A0A1G4EAU4</accession>
<reference evidence="2 3" key="1">
    <citation type="submission" date="2016-07" db="EMBL/GenBank/DDBJ databases">
        <authorList>
            <consortium name="Pathogen Informatics"/>
        </authorList>
    </citation>
    <scope>NUCLEOTIDE SEQUENCE [LARGE SCALE GENOMIC DNA]</scope>
</reference>
<feature type="region of interest" description="Disordered" evidence="1">
    <location>
        <begin position="233"/>
        <end position="255"/>
    </location>
</feature>
<name>A0A1G4EAU4_PLAVI</name>
<dbReference type="Proteomes" id="UP000196402">
    <property type="component" value="Unassembled WGS sequence"/>
</dbReference>
<dbReference type="AlphaFoldDB" id="A0A1G4EAU4"/>
<feature type="compositionally biased region" description="Basic and acidic residues" evidence="1">
    <location>
        <begin position="304"/>
        <end position="327"/>
    </location>
</feature>
<gene>
    <name evidence="2" type="ORF">PVT01_000105300</name>
</gene>
<dbReference type="VEuPathDB" id="PlasmoDB:PVX_028690"/>
<sequence>MACKKYYNGYPSYICYKDIREQFVDKLKGNDYKITHQVSSFANEYKNGKLQIPNELSAVFTNLKKYLSNNHVFTSHDKYNGKGTCKYISYLLCDGIRKKKGDCDEESFKVFKEFVDSYYERTKSSICNYKLEPLNNDEFKKMKDLYDLYDKIIYLLPFEKYVPDHYCKDLLHLFKLYNNFLHENPSGSVDFNNMLTQFEVLIDTITKNGKIHCTDYSFIISTPHLYEKIEPPIIPPAHTSLGSESNPSQEDTLDSAHNPEIQEVPISSTMSGGEQQRTYTENSQIYHVSDPFEVAETYVSQETADSRQLHQKPEHSEQYEPFRRKENYGPGNNYGQGGYREINETFLPGKDSFVVKEQLVLGSDKENPGFMTNVQSAISGFMKDVDPVPVVGVSGGMGALFLLFRYTPAGAFFRGGRGRVHRIPSGFSGPFPGGYTGYEDLFDGNFANGPINISYRPNLE</sequence>
<dbReference type="VEuPathDB" id="PlasmoDB:PVW1_090005600"/>
<evidence type="ECO:0000313" key="3">
    <source>
        <dbReference type="Proteomes" id="UP000196402"/>
    </source>
</evidence>
<proteinExistence type="predicted"/>
<feature type="region of interest" description="Disordered" evidence="1">
    <location>
        <begin position="300"/>
        <end position="329"/>
    </location>
</feature>
<dbReference type="EMBL" id="FLYH01000343">
    <property type="protein sequence ID" value="SCA60406.1"/>
    <property type="molecule type" value="Genomic_DNA"/>
</dbReference>
<evidence type="ECO:0000256" key="1">
    <source>
        <dbReference type="SAM" id="MobiDB-lite"/>
    </source>
</evidence>
<dbReference type="VEuPathDB" id="PlasmoDB:PVP01_1473000"/>